<dbReference type="EnsemblPlants" id="OBART05G15220.1">
    <property type="protein sequence ID" value="OBART05G15220.1"/>
    <property type="gene ID" value="OBART05G15220"/>
</dbReference>
<name>A0A0D3G785_9ORYZ</name>
<dbReference type="PaxDb" id="65489-OBART05G15220.1"/>
<dbReference type="Proteomes" id="UP000026960">
    <property type="component" value="Chromosome 5"/>
</dbReference>
<dbReference type="Gramene" id="OBART05G15220.1">
    <property type="protein sequence ID" value="OBART05G15220.1"/>
    <property type="gene ID" value="OBART05G15220"/>
</dbReference>
<dbReference type="HOGENOM" id="CLU_2871185_0_0_1"/>
<proteinExistence type="predicted"/>
<evidence type="ECO:0000313" key="1">
    <source>
        <dbReference type="EnsemblPlants" id="OBART05G15220.1"/>
    </source>
</evidence>
<reference evidence="1" key="1">
    <citation type="journal article" date="2009" name="Rice">
        <title>De Novo Next Generation Sequencing of Plant Genomes.</title>
        <authorList>
            <person name="Rounsley S."/>
            <person name="Marri P.R."/>
            <person name="Yu Y."/>
            <person name="He R."/>
            <person name="Sisneros N."/>
            <person name="Goicoechea J.L."/>
            <person name="Lee S.J."/>
            <person name="Angelova A."/>
            <person name="Kudrna D."/>
            <person name="Luo M."/>
            <person name="Affourtit J."/>
            <person name="Desany B."/>
            <person name="Knight J."/>
            <person name="Niazi F."/>
            <person name="Egholm M."/>
            <person name="Wing R.A."/>
        </authorList>
    </citation>
    <scope>NUCLEOTIDE SEQUENCE [LARGE SCALE GENOMIC DNA]</scope>
    <source>
        <strain evidence="1">cv. IRGC 105608</strain>
    </source>
</reference>
<reference evidence="1" key="2">
    <citation type="submission" date="2015-03" db="UniProtKB">
        <authorList>
            <consortium name="EnsemblPlants"/>
        </authorList>
    </citation>
    <scope>IDENTIFICATION</scope>
</reference>
<keyword evidence="2" id="KW-1185">Reference proteome</keyword>
<accession>A0A0D3G785</accession>
<protein>
    <submittedName>
        <fullName evidence="1">Uncharacterized protein</fullName>
    </submittedName>
</protein>
<sequence>MDCTWHKLVSGLVEDPALSLSVLEPDVGVGGGGGGGGGEVTEFGLFSTISATIGIATSLTASSG</sequence>
<evidence type="ECO:0000313" key="2">
    <source>
        <dbReference type="Proteomes" id="UP000026960"/>
    </source>
</evidence>
<organism evidence="1">
    <name type="scientific">Oryza barthii</name>
    <dbReference type="NCBI Taxonomy" id="65489"/>
    <lineage>
        <taxon>Eukaryota</taxon>
        <taxon>Viridiplantae</taxon>
        <taxon>Streptophyta</taxon>
        <taxon>Embryophyta</taxon>
        <taxon>Tracheophyta</taxon>
        <taxon>Spermatophyta</taxon>
        <taxon>Magnoliopsida</taxon>
        <taxon>Liliopsida</taxon>
        <taxon>Poales</taxon>
        <taxon>Poaceae</taxon>
        <taxon>BOP clade</taxon>
        <taxon>Oryzoideae</taxon>
        <taxon>Oryzeae</taxon>
        <taxon>Oryzinae</taxon>
        <taxon>Oryza</taxon>
    </lineage>
</organism>
<dbReference type="AlphaFoldDB" id="A0A0D3G785"/>